<reference evidence="1 2" key="1">
    <citation type="journal article" date="2014" name="Nat. Commun.">
        <title>Molecular traces of alternative social organization in a termite genome.</title>
        <authorList>
            <person name="Terrapon N."/>
            <person name="Li C."/>
            <person name="Robertson H.M."/>
            <person name="Ji L."/>
            <person name="Meng X."/>
            <person name="Booth W."/>
            <person name="Chen Z."/>
            <person name="Childers C.P."/>
            <person name="Glastad K.M."/>
            <person name="Gokhale K."/>
            <person name="Gowin J."/>
            <person name="Gronenberg W."/>
            <person name="Hermansen R.A."/>
            <person name="Hu H."/>
            <person name="Hunt B.G."/>
            <person name="Huylmans A.K."/>
            <person name="Khalil S.M."/>
            <person name="Mitchell R.D."/>
            <person name="Munoz-Torres M.C."/>
            <person name="Mustard J.A."/>
            <person name="Pan H."/>
            <person name="Reese J.T."/>
            <person name="Scharf M.E."/>
            <person name="Sun F."/>
            <person name="Vogel H."/>
            <person name="Xiao J."/>
            <person name="Yang W."/>
            <person name="Yang Z."/>
            <person name="Yang Z."/>
            <person name="Zhou J."/>
            <person name="Zhu J."/>
            <person name="Brent C.S."/>
            <person name="Elsik C.G."/>
            <person name="Goodisman M.A."/>
            <person name="Liberles D.A."/>
            <person name="Roe R.M."/>
            <person name="Vargo E.L."/>
            <person name="Vilcinskas A."/>
            <person name="Wang J."/>
            <person name="Bornberg-Bauer E."/>
            <person name="Korb J."/>
            <person name="Zhang G."/>
            <person name="Liebig J."/>
        </authorList>
    </citation>
    <scope>NUCLEOTIDE SEQUENCE [LARGE SCALE GENOMIC DNA]</scope>
    <source>
        <tissue evidence="1">Whole organism</tissue>
    </source>
</reference>
<evidence type="ECO:0000313" key="2">
    <source>
        <dbReference type="Proteomes" id="UP000027135"/>
    </source>
</evidence>
<evidence type="ECO:0000313" key="1">
    <source>
        <dbReference type="EMBL" id="KDQ85822.1"/>
    </source>
</evidence>
<protein>
    <submittedName>
        <fullName evidence="1">Uncharacterized protein</fullName>
    </submittedName>
</protein>
<gene>
    <name evidence="1" type="ORF">L798_06893</name>
</gene>
<dbReference type="Proteomes" id="UP000027135">
    <property type="component" value="Unassembled WGS sequence"/>
</dbReference>
<dbReference type="InParanoid" id="A0A067QS04"/>
<accession>A0A067QS04</accession>
<dbReference type="EMBL" id="KK853751">
    <property type="protein sequence ID" value="KDQ85822.1"/>
    <property type="molecule type" value="Genomic_DNA"/>
</dbReference>
<keyword evidence="2" id="KW-1185">Reference proteome</keyword>
<name>A0A067QS04_ZOONE</name>
<organism evidence="1 2">
    <name type="scientific">Zootermopsis nevadensis</name>
    <name type="common">Dampwood termite</name>
    <dbReference type="NCBI Taxonomy" id="136037"/>
    <lineage>
        <taxon>Eukaryota</taxon>
        <taxon>Metazoa</taxon>
        <taxon>Ecdysozoa</taxon>
        <taxon>Arthropoda</taxon>
        <taxon>Hexapoda</taxon>
        <taxon>Insecta</taxon>
        <taxon>Pterygota</taxon>
        <taxon>Neoptera</taxon>
        <taxon>Polyneoptera</taxon>
        <taxon>Dictyoptera</taxon>
        <taxon>Blattodea</taxon>
        <taxon>Blattoidea</taxon>
        <taxon>Termitoidae</taxon>
        <taxon>Termopsidae</taxon>
        <taxon>Zootermopsis</taxon>
    </lineage>
</organism>
<dbReference type="AlphaFoldDB" id="A0A067QS04"/>
<sequence length="103" mass="11762">MVVVSSFWRYETHHMWRELLIIVTEGNDETLAGFACHGHLQLKRKDLLCISVAQMYLNCYCPTGAVSKTELCDYVNRNPKNIIKQEINLGSIENSLVDIGTFL</sequence>
<proteinExistence type="predicted"/>